<keyword evidence="5" id="KW-0732">Signal</keyword>
<reference evidence="7 8" key="1">
    <citation type="submission" date="2016-06" db="EMBL/GenBank/DDBJ databases">
        <title>Evolution of pathogenesis and genome organization in the Tremellales.</title>
        <authorList>
            <person name="Cuomo C."/>
            <person name="Litvintseva A."/>
            <person name="Heitman J."/>
            <person name="Chen Y."/>
            <person name="Sun S."/>
            <person name="Springer D."/>
            <person name="Dromer F."/>
            <person name="Young S."/>
            <person name="Zeng Q."/>
            <person name="Chapman S."/>
            <person name="Gujja S."/>
            <person name="Saif S."/>
            <person name="Birren B."/>
        </authorList>
    </citation>
    <scope>NUCLEOTIDE SEQUENCE [LARGE SCALE GENOMIC DNA]</scope>
    <source>
        <strain evidence="7 8">CBS 6273</strain>
    </source>
</reference>
<dbReference type="GO" id="GO:0009986">
    <property type="term" value="C:cell surface"/>
    <property type="evidence" value="ECO:0007669"/>
    <property type="project" value="TreeGrafter"/>
</dbReference>
<comment type="caution">
    <text evidence="7">The sequence shown here is derived from an EMBL/GenBank/DDBJ whole genome shotgun (WGS) entry which is preliminary data.</text>
</comment>
<dbReference type="EMBL" id="MEKH01000004">
    <property type="protein sequence ID" value="ODO09048.1"/>
    <property type="molecule type" value="Genomic_DNA"/>
</dbReference>
<dbReference type="GO" id="GO:0009251">
    <property type="term" value="P:glucan catabolic process"/>
    <property type="evidence" value="ECO:0007669"/>
    <property type="project" value="TreeGrafter"/>
</dbReference>
<dbReference type="PROSITE" id="PS00659">
    <property type="entry name" value="GLYCOSYL_HYDROL_F5"/>
    <property type="match status" value="1"/>
</dbReference>
<dbReference type="Gene3D" id="3.20.20.80">
    <property type="entry name" value="Glycosidases"/>
    <property type="match status" value="1"/>
</dbReference>
<dbReference type="InterPro" id="IPR001547">
    <property type="entry name" value="Glyco_hydro_5"/>
</dbReference>
<evidence type="ECO:0000259" key="6">
    <source>
        <dbReference type="Pfam" id="PF00150"/>
    </source>
</evidence>
<dbReference type="PANTHER" id="PTHR31297:SF42">
    <property type="entry name" value="GLYCOSIDE HYDROLASE FAMILY 5 DOMAIN-CONTAINING PROTEIN"/>
    <property type="match status" value="1"/>
</dbReference>
<dbReference type="GO" id="GO:0008422">
    <property type="term" value="F:beta-glucosidase activity"/>
    <property type="evidence" value="ECO:0007669"/>
    <property type="project" value="TreeGrafter"/>
</dbReference>
<sequence length="444" mass="49698">MRAPPTPLFLSLLALFSISALGAPSSIAATSRPLPTASSSSLSPIDVLEASHRGAKKREVIKRAQLAPGFTWGTDPMRGVNIGGWLVLEPWITPSLFENKPDWVVDEWTYGEYMKTQNNTMDEIRSHWNNWFKYAELEDIAASGLNTIRIQIGYWSVIDLSTDEPYLVGAYDYLKLAVTWASSIRDSRQWFSNTTNLDRTYSALSVLTSEFTQSFYNSTVVAIELINEPFPYNAAELDVLKGFYQGAYGTVRGADQKAGGGGNDVVVAIDEGFQGLTTWESFMQAPDYQNVAMDTHIYMMFDLDLIAMGYTESLDWYCGQASFLNRSNNVHWTIVGEFVPANTDCAYWLNGRGRGARYDNTLNTSASLEYPGDCSAKTGADPSGFSDEYVQYLAKSFEVQTWVYEQASGWVMWTWKTERAADWSMQTGITYGWIPTPIYSKPHG</sequence>
<dbReference type="AlphaFoldDB" id="A0A1E3K773"/>
<evidence type="ECO:0000256" key="4">
    <source>
        <dbReference type="RuleBase" id="RU361153"/>
    </source>
</evidence>
<dbReference type="InterPro" id="IPR018087">
    <property type="entry name" value="Glyco_hydro_5_CS"/>
</dbReference>
<feature type="domain" description="Glycoside hydrolase family 5" evidence="6">
    <location>
        <begin position="122"/>
        <end position="302"/>
    </location>
</feature>
<comment type="similarity">
    <text evidence="1 4">Belongs to the glycosyl hydrolase 5 (cellulase A) family.</text>
</comment>
<dbReference type="SUPFAM" id="SSF51445">
    <property type="entry name" value="(Trans)glycosidases"/>
    <property type="match status" value="1"/>
</dbReference>
<feature type="signal peptide" evidence="5">
    <location>
        <begin position="1"/>
        <end position="22"/>
    </location>
</feature>
<gene>
    <name evidence="7" type="ORF">I350_02647</name>
</gene>
<evidence type="ECO:0000256" key="2">
    <source>
        <dbReference type="ARBA" id="ARBA00022801"/>
    </source>
</evidence>
<evidence type="ECO:0000256" key="1">
    <source>
        <dbReference type="ARBA" id="ARBA00005641"/>
    </source>
</evidence>
<dbReference type="GO" id="GO:0005576">
    <property type="term" value="C:extracellular region"/>
    <property type="evidence" value="ECO:0007669"/>
    <property type="project" value="TreeGrafter"/>
</dbReference>
<keyword evidence="2 4" id="KW-0378">Hydrolase</keyword>
<name>A0A1E3K773_9TREE</name>
<proteinExistence type="inferred from homology"/>
<dbReference type="OrthoDB" id="62120at2759"/>
<dbReference type="InterPro" id="IPR050386">
    <property type="entry name" value="Glycosyl_hydrolase_5"/>
</dbReference>
<dbReference type="Proteomes" id="UP000095149">
    <property type="component" value="Unassembled WGS sequence"/>
</dbReference>
<evidence type="ECO:0000313" key="7">
    <source>
        <dbReference type="EMBL" id="ODO09048.1"/>
    </source>
</evidence>
<protein>
    <recommendedName>
        <fullName evidence="6">Glycoside hydrolase family 5 domain-containing protein</fullName>
    </recommendedName>
</protein>
<accession>A0A1E3K773</accession>
<dbReference type="PANTHER" id="PTHR31297">
    <property type="entry name" value="GLUCAN ENDO-1,6-BETA-GLUCOSIDASE B"/>
    <property type="match status" value="1"/>
</dbReference>
<dbReference type="InterPro" id="IPR017853">
    <property type="entry name" value="GH"/>
</dbReference>
<feature type="chain" id="PRO_5009130811" description="Glycoside hydrolase family 5 domain-containing protein" evidence="5">
    <location>
        <begin position="23"/>
        <end position="444"/>
    </location>
</feature>
<evidence type="ECO:0000313" key="8">
    <source>
        <dbReference type="Proteomes" id="UP000095149"/>
    </source>
</evidence>
<dbReference type="Pfam" id="PF00150">
    <property type="entry name" value="Cellulase"/>
    <property type="match status" value="1"/>
</dbReference>
<keyword evidence="3 4" id="KW-0326">Glycosidase</keyword>
<organism evidence="7 8">
    <name type="scientific">Cryptococcus amylolentus CBS 6273</name>
    <dbReference type="NCBI Taxonomy" id="1296118"/>
    <lineage>
        <taxon>Eukaryota</taxon>
        <taxon>Fungi</taxon>
        <taxon>Dikarya</taxon>
        <taxon>Basidiomycota</taxon>
        <taxon>Agaricomycotina</taxon>
        <taxon>Tremellomycetes</taxon>
        <taxon>Tremellales</taxon>
        <taxon>Cryptococcaceae</taxon>
        <taxon>Cryptococcus</taxon>
    </lineage>
</organism>
<evidence type="ECO:0000256" key="3">
    <source>
        <dbReference type="ARBA" id="ARBA00023295"/>
    </source>
</evidence>
<evidence type="ECO:0000256" key="5">
    <source>
        <dbReference type="SAM" id="SignalP"/>
    </source>
</evidence>